<proteinExistence type="predicted"/>
<reference evidence="1" key="1">
    <citation type="journal article" date="2021" name="New Phytol.">
        <title>Evolutionary innovations through gain and loss of genes in the ectomycorrhizal Boletales.</title>
        <authorList>
            <person name="Wu G."/>
            <person name="Miyauchi S."/>
            <person name="Morin E."/>
            <person name="Kuo A."/>
            <person name="Drula E."/>
            <person name="Varga T."/>
            <person name="Kohler A."/>
            <person name="Feng B."/>
            <person name="Cao Y."/>
            <person name="Lipzen A."/>
            <person name="Daum C."/>
            <person name="Hundley H."/>
            <person name="Pangilinan J."/>
            <person name="Johnson J."/>
            <person name="Barry K."/>
            <person name="LaButti K."/>
            <person name="Ng V."/>
            <person name="Ahrendt S."/>
            <person name="Min B."/>
            <person name="Choi I.G."/>
            <person name="Park H."/>
            <person name="Plett J.M."/>
            <person name="Magnuson J."/>
            <person name="Spatafora J.W."/>
            <person name="Nagy L.G."/>
            <person name="Henrissat B."/>
            <person name="Grigoriev I.V."/>
            <person name="Yang Z.L."/>
            <person name="Xu J."/>
            <person name="Martin F.M."/>
        </authorList>
    </citation>
    <scope>NUCLEOTIDE SEQUENCE</scope>
    <source>
        <strain evidence="1">KUC20120723A-06</strain>
    </source>
</reference>
<accession>A0ACB8BIH5</accession>
<comment type="caution">
    <text evidence="1">The sequence shown here is derived from an EMBL/GenBank/DDBJ whole genome shotgun (WGS) entry which is preliminary data.</text>
</comment>
<name>A0ACB8BIH5_9AGAM</name>
<dbReference type="Proteomes" id="UP000790709">
    <property type="component" value="Unassembled WGS sequence"/>
</dbReference>
<protein>
    <submittedName>
        <fullName evidence="1">Kinase-like protein</fullName>
    </submittedName>
</protein>
<evidence type="ECO:0000313" key="2">
    <source>
        <dbReference type="Proteomes" id="UP000790709"/>
    </source>
</evidence>
<dbReference type="EMBL" id="MU266398">
    <property type="protein sequence ID" value="KAH7925615.1"/>
    <property type="molecule type" value="Genomic_DNA"/>
</dbReference>
<sequence length="593" mass="65762">MATHYCGHCQKSGPGNLFLHNAKFHPTEDLIRRYTPQPRPRPKISRAPANSSASQLVPSSTFDIWRFNNPSLSTAQISTDDIVNVRNHRTDTPATSSKTLRHAKKFGVLELVYAFRGLSDADRATCDDLVRRIPIFPSLAAYTFTHLKCCTNNLSLLVVLSTSVTEWASQGKLWCLLNHREIKETLLGILKQTEVERHICNTSLGTSSGGAALDIAYVGALVAEIATHAETARDIFALRGEAAQTMVDLLQALTDANVDELDEWYRRRFLDALIRLSRKSGLYPESLVLTNLAILSKEPLYSGGYGAVYKASIQNRLAALKVLKVGNQEPMEILKAFAHEAIVWRHLRHPNCLPFYGVYRAGGDNCLVSPWMENSSLDQYLLTHPAANRMSLLLDIARGLEYLHNSQPTVVHGDLKAANVLITASGRACLADFGFSMTSVSKAVLPTSTELRGKGTLNYCAPELLGTNHFAIMALDQRRCDMYSFGCICYETYTGTHPFADTPDTYQQKLIGKTPPRPSGEEYVIRGLDDKLWDFIMNLWSRNPEARATADQAVSWLLQRSGATEQPYDGAWDVEFIADLTTPTAGYPFVSAP</sequence>
<keyword evidence="2" id="KW-1185">Reference proteome</keyword>
<evidence type="ECO:0000313" key="1">
    <source>
        <dbReference type="EMBL" id="KAH7925615.1"/>
    </source>
</evidence>
<gene>
    <name evidence="1" type="ORF">BV22DRAFT_1064534</name>
</gene>
<organism evidence="1 2">
    <name type="scientific">Leucogyrophana mollusca</name>
    <dbReference type="NCBI Taxonomy" id="85980"/>
    <lineage>
        <taxon>Eukaryota</taxon>
        <taxon>Fungi</taxon>
        <taxon>Dikarya</taxon>
        <taxon>Basidiomycota</taxon>
        <taxon>Agaricomycotina</taxon>
        <taxon>Agaricomycetes</taxon>
        <taxon>Agaricomycetidae</taxon>
        <taxon>Boletales</taxon>
        <taxon>Boletales incertae sedis</taxon>
        <taxon>Leucogyrophana</taxon>
    </lineage>
</organism>